<gene>
    <name evidence="2" type="ORF">PQ455_16605</name>
</gene>
<dbReference type="EMBL" id="CP117411">
    <property type="protein sequence ID" value="WCT73218.1"/>
    <property type="molecule type" value="Genomic_DNA"/>
</dbReference>
<dbReference type="Proteomes" id="UP001220395">
    <property type="component" value="Chromosome"/>
</dbReference>
<keyword evidence="3" id="KW-1185">Reference proteome</keyword>
<organism evidence="2 3">
    <name type="scientific">Sphingomonas naphthae</name>
    <dbReference type="NCBI Taxonomy" id="1813468"/>
    <lineage>
        <taxon>Bacteria</taxon>
        <taxon>Pseudomonadati</taxon>
        <taxon>Pseudomonadota</taxon>
        <taxon>Alphaproteobacteria</taxon>
        <taxon>Sphingomonadales</taxon>
        <taxon>Sphingomonadaceae</taxon>
        <taxon>Sphingomonas</taxon>
    </lineage>
</organism>
<dbReference type="SUPFAM" id="SSF69618">
    <property type="entry name" value="HemD-like"/>
    <property type="match status" value="1"/>
</dbReference>
<evidence type="ECO:0000313" key="2">
    <source>
        <dbReference type="EMBL" id="WCT73218.1"/>
    </source>
</evidence>
<feature type="domain" description="Tetrapyrrole biosynthesis uroporphyrinogen III synthase" evidence="1">
    <location>
        <begin position="16"/>
        <end position="211"/>
    </location>
</feature>
<protein>
    <submittedName>
        <fullName evidence="2">Uroporphyrinogen-III synthase</fullName>
    </submittedName>
</protein>
<dbReference type="Gene3D" id="3.40.50.10090">
    <property type="match status" value="1"/>
</dbReference>
<proteinExistence type="predicted"/>
<name>A0ABY7TJ14_9SPHN</name>
<evidence type="ECO:0000259" key="1">
    <source>
        <dbReference type="Pfam" id="PF02602"/>
    </source>
</evidence>
<evidence type="ECO:0000313" key="3">
    <source>
        <dbReference type="Proteomes" id="UP001220395"/>
    </source>
</evidence>
<sequence>MKPLLVLRPEPGAGRTAERAQAMGLEAIVAPLFTVRPLAWTPPGPAAFDALMLTSAQALRHGGDLSAFRALPVYAVGAATGDAARAVGFTQVHAGESDAAALLDRAVADGRGAILHLTGREHRAVIHPATTVTRIAVYAADVVDTLPDVAADALARDAVALLHSPRAARTLAALSGWRGRIAALSPAVAEAAGPGWHSVAVAAAPTDDALLAAAARLCEEGA</sequence>
<dbReference type="Pfam" id="PF02602">
    <property type="entry name" value="HEM4"/>
    <property type="match status" value="1"/>
</dbReference>
<dbReference type="CDD" id="cd06578">
    <property type="entry name" value="HemD"/>
    <property type="match status" value="1"/>
</dbReference>
<reference evidence="2 3" key="1">
    <citation type="submission" date="2023-02" db="EMBL/GenBank/DDBJ databases">
        <title>Genome sequence of Sphingomonas naphthae.</title>
        <authorList>
            <person name="Kim S."/>
            <person name="Heo J."/>
            <person name="Kwon S.-W."/>
        </authorList>
    </citation>
    <scope>NUCLEOTIDE SEQUENCE [LARGE SCALE GENOMIC DNA]</scope>
    <source>
        <strain evidence="2 3">KACC 18716</strain>
    </source>
</reference>
<dbReference type="InterPro" id="IPR036108">
    <property type="entry name" value="4pyrrol_syn_uPrphyn_synt_sf"/>
</dbReference>
<dbReference type="InterPro" id="IPR003754">
    <property type="entry name" value="4pyrrol_synth_uPrphyn_synth"/>
</dbReference>
<dbReference type="RefSeq" id="WP_273687276.1">
    <property type="nucleotide sequence ID" value="NZ_CP117411.1"/>
</dbReference>
<accession>A0ABY7TJ14</accession>